<dbReference type="AlphaFoldDB" id="A0A1G6K667"/>
<feature type="domain" description="PucR C-terminal helix-turn-helix" evidence="2">
    <location>
        <begin position="474"/>
        <end position="532"/>
    </location>
</feature>
<gene>
    <name evidence="3" type="ORF">SAMN04488112_10593</name>
</gene>
<keyword evidence="4" id="KW-1185">Reference proteome</keyword>
<evidence type="ECO:0000259" key="1">
    <source>
        <dbReference type="Pfam" id="PF07905"/>
    </source>
</evidence>
<dbReference type="PANTHER" id="PTHR33744">
    <property type="entry name" value="CARBOHYDRATE DIACID REGULATOR"/>
    <property type="match status" value="1"/>
</dbReference>
<accession>A0A1G6K667</accession>
<name>A0A1G6K667_9BACL</name>
<dbReference type="Pfam" id="PF13556">
    <property type="entry name" value="HTH_30"/>
    <property type="match status" value="1"/>
</dbReference>
<dbReference type="PANTHER" id="PTHR33744:SF1">
    <property type="entry name" value="DNA-BINDING TRANSCRIPTIONAL ACTIVATOR ADER"/>
    <property type="match status" value="1"/>
</dbReference>
<dbReference type="InterPro" id="IPR025736">
    <property type="entry name" value="PucR_C-HTH_dom"/>
</dbReference>
<reference evidence="3 4" key="1">
    <citation type="submission" date="2016-10" db="EMBL/GenBank/DDBJ databases">
        <authorList>
            <person name="de Groot N.N."/>
        </authorList>
    </citation>
    <scope>NUCLEOTIDE SEQUENCE [LARGE SCALE GENOMIC DNA]</scope>
    <source>
        <strain evidence="3 4">DSM 45514</strain>
    </source>
</reference>
<dbReference type="STRING" id="1236220.SAMN04488112_10593"/>
<dbReference type="RefSeq" id="WP_091567245.1">
    <property type="nucleotide sequence ID" value="NZ_FMZA01000005.1"/>
</dbReference>
<dbReference type="Pfam" id="PF07905">
    <property type="entry name" value="PucR"/>
    <property type="match status" value="1"/>
</dbReference>
<dbReference type="InterPro" id="IPR012914">
    <property type="entry name" value="PucR_dom"/>
</dbReference>
<dbReference type="InterPro" id="IPR051448">
    <property type="entry name" value="CdaR-like_regulators"/>
</dbReference>
<dbReference type="EMBL" id="FMZA01000005">
    <property type="protein sequence ID" value="SDC26539.1"/>
    <property type="molecule type" value="Genomic_DNA"/>
</dbReference>
<dbReference type="InterPro" id="IPR042070">
    <property type="entry name" value="PucR_C-HTH_sf"/>
</dbReference>
<dbReference type="Proteomes" id="UP000199387">
    <property type="component" value="Unassembled WGS sequence"/>
</dbReference>
<dbReference type="Gene3D" id="1.10.10.2840">
    <property type="entry name" value="PucR C-terminal helix-turn-helix domain"/>
    <property type="match status" value="1"/>
</dbReference>
<evidence type="ECO:0000313" key="3">
    <source>
        <dbReference type="EMBL" id="SDC26539.1"/>
    </source>
</evidence>
<feature type="domain" description="Purine catabolism PurC-like" evidence="1">
    <location>
        <begin position="11"/>
        <end position="130"/>
    </location>
</feature>
<sequence>MDTARRFTIQDALHRPLFKDARVVAGENQLERPIRWVHILEVTRFEHLIRGGEMILTTGIAFRSGTDSPVTYLAKLIDLGVACLCIELGEYFIRLPQEMVELAERRGFPLIVFEKTVRFVDITQDLHSHIIHRHHDQIRQLESLSRQFHRLTLAPQGLENILKLLHEHCGHPVLFLPIQGTPLSIPTLPPEEREPLFTCIRARLERIKREQEIMPLAWEQEGRHLLLHPIQALGQTWAYLGLVCETPPEEYESLLLDGSSLAIAQDLLRKRYLEEKKLHSEHLWVNDWLLGRLSESDLLYHLDSNYEQTAIPSYRVFLLELPDAAPWALDDFRYEVSLMVRAAFEKQGFRPFITMQNARLAVVAFNQGPHPSEGSRLRHACQEIDHLCQQNPWNLQPLMGVGRLRDDLLQAPAALREAHQVLTVTRRETGFLFYEDLGVYQLLLHPGIHQNLTTFVRDHLGPVIDHDRVKGGDLLNTLRVYLDHNGSKKEVADKLHIVRQSLYYRLQKLESLLGKDYLSPDRKLTLQLALRAYPIVYSEWVKEDGQKK</sequence>
<organism evidence="3 4">
    <name type="scientific">Melghirimyces thermohalophilus</name>
    <dbReference type="NCBI Taxonomy" id="1236220"/>
    <lineage>
        <taxon>Bacteria</taxon>
        <taxon>Bacillati</taxon>
        <taxon>Bacillota</taxon>
        <taxon>Bacilli</taxon>
        <taxon>Bacillales</taxon>
        <taxon>Thermoactinomycetaceae</taxon>
        <taxon>Melghirimyces</taxon>
    </lineage>
</organism>
<evidence type="ECO:0000313" key="4">
    <source>
        <dbReference type="Proteomes" id="UP000199387"/>
    </source>
</evidence>
<proteinExistence type="predicted"/>
<protein>
    <submittedName>
        <fullName evidence="3">Purine catabolism regulatory protein</fullName>
    </submittedName>
</protein>
<dbReference type="OrthoDB" id="143422at2"/>
<evidence type="ECO:0000259" key="2">
    <source>
        <dbReference type="Pfam" id="PF13556"/>
    </source>
</evidence>